<dbReference type="CDD" id="cd03789">
    <property type="entry name" value="GT9_LPS_heptosyltransferase"/>
    <property type="match status" value="1"/>
</dbReference>
<protein>
    <recommendedName>
        <fullName evidence="4">Glycosyltransferase family 9 protein</fullName>
    </recommendedName>
</protein>
<dbReference type="Gene3D" id="3.40.50.2000">
    <property type="entry name" value="Glycogen Phosphorylase B"/>
    <property type="match status" value="2"/>
</dbReference>
<dbReference type="GO" id="GO:0008713">
    <property type="term" value="F:ADP-heptose-lipopolysaccharide heptosyltransferase activity"/>
    <property type="evidence" value="ECO:0007669"/>
    <property type="project" value="TreeGrafter"/>
</dbReference>
<dbReference type="InterPro" id="IPR002201">
    <property type="entry name" value="Glyco_trans_9"/>
</dbReference>
<evidence type="ECO:0008006" key="4">
    <source>
        <dbReference type="Google" id="ProtNLM"/>
    </source>
</evidence>
<keyword evidence="2" id="KW-0808">Transferase</keyword>
<organism evidence="3">
    <name type="scientific">marine metagenome</name>
    <dbReference type="NCBI Taxonomy" id="408172"/>
    <lineage>
        <taxon>unclassified sequences</taxon>
        <taxon>metagenomes</taxon>
        <taxon>ecological metagenomes</taxon>
    </lineage>
</organism>
<dbReference type="InterPro" id="IPR051199">
    <property type="entry name" value="LPS_LOS_Heptosyltrfase"/>
</dbReference>
<feature type="non-terminal residue" evidence="3">
    <location>
        <position position="1"/>
    </location>
</feature>
<dbReference type="EMBL" id="UINC01011031">
    <property type="protein sequence ID" value="SVA48842.1"/>
    <property type="molecule type" value="Genomic_DNA"/>
</dbReference>
<sequence length="334" mass="37943">VKFLLIQLRRIGDVLMTTPAIRLLRESYPDADLTFLTESPSDQVLNENPNLQEILLYRKPESIAESIRFFLNLRSRKFDCVIDFHGNPRSALMTRFSGAPMRIGFDFRGRSLAYTHPVKISGKVTYSAADKAQLLRPLGISASDFRLDFFPEEKDQIFAENLFRKLGVEENDFVVSLSPVSRQPYKVWPADRFAQVADWLAEKYNAKILFLFGPGEKHFIESVRASMKMPALPDYSVPTLPETLSILQKVDLHLGNDNGIRHFAVAADTPSLAIFGRPWAANWTPPEQTRHHALEFDPGCKKKCVYPKCNLECLKGVNIDAVKTELEIIINNMN</sequence>
<dbReference type="PANTHER" id="PTHR30160">
    <property type="entry name" value="TETRAACYLDISACCHARIDE 4'-KINASE-RELATED"/>
    <property type="match status" value="1"/>
</dbReference>
<keyword evidence="1" id="KW-0328">Glycosyltransferase</keyword>
<accession>A0A381W8N5</accession>
<dbReference type="GO" id="GO:0005829">
    <property type="term" value="C:cytosol"/>
    <property type="evidence" value="ECO:0007669"/>
    <property type="project" value="TreeGrafter"/>
</dbReference>
<proteinExistence type="predicted"/>
<evidence type="ECO:0000256" key="1">
    <source>
        <dbReference type="ARBA" id="ARBA00022676"/>
    </source>
</evidence>
<dbReference type="GO" id="GO:0009244">
    <property type="term" value="P:lipopolysaccharide core region biosynthetic process"/>
    <property type="evidence" value="ECO:0007669"/>
    <property type="project" value="TreeGrafter"/>
</dbReference>
<dbReference type="PANTHER" id="PTHR30160:SF7">
    <property type="entry name" value="ADP-HEPTOSE--LPS HEPTOSYLTRANSFERASE 2"/>
    <property type="match status" value="1"/>
</dbReference>
<dbReference type="AlphaFoldDB" id="A0A381W8N5"/>
<reference evidence="3" key="1">
    <citation type="submission" date="2018-05" db="EMBL/GenBank/DDBJ databases">
        <authorList>
            <person name="Lanie J.A."/>
            <person name="Ng W.-L."/>
            <person name="Kazmierczak K.M."/>
            <person name="Andrzejewski T.M."/>
            <person name="Davidsen T.M."/>
            <person name="Wayne K.J."/>
            <person name="Tettelin H."/>
            <person name="Glass J.I."/>
            <person name="Rusch D."/>
            <person name="Podicherti R."/>
            <person name="Tsui H.-C.T."/>
            <person name="Winkler M.E."/>
        </authorList>
    </citation>
    <scope>NUCLEOTIDE SEQUENCE</scope>
</reference>
<evidence type="ECO:0000256" key="2">
    <source>
        <dbReference type="ARBA" id="ARBA00022679"/>
    </source>
</evidence>
<dbReference type="Pfam" id="PF01075">
    <property type="entry name" value="Glyco_transf_9"/>
    <property type="match status" value="1"/>
</dbReference>
<dbReference type="SUPFAM" id="SSF53756">
    <property type="entry name" value="UDP-Glycosyltransferase/glycogen phosphorylase"/>
    <property type="match status" value="1"/>
</dbReference>
<gene>
    <name evidence="3" type="ORF">METZ01_LOCUS101696</name>
</gene>
<evidence type="ECO:0000313" key="3">
    <source>
        <dbReference type="EMBL" id="SVA48842.1"/>
    </source>
</evidence>
<name>A0A381W8N5_9ZZZZ</name>